<comment type="caution">
    <text evidence="1">The sequence shown here is derived from an EMBL/GenBank/DDBJ whole genome shotgun (WGS) entry which is preliminary data.</text>
</comment>
<accession>A0ABW2FBD0</accession>
<name>A0ABW2FBD0_9BACL</name>
<dbReference type="RefSeq" id="WP_378054364.1">
    <property type="nucleotide sequence ID" value="NZ_JBHMDN010000079.1"/>
</dbReference>
<keyword evidence="2" id="KW-1185">Reference proteome</keyword>
<proteinExistence type="predicted"/>
<evidence type="ECO:0000313" key="1">
    <source>
        <dbReference type="EMBL" id="MFC7149294.1"/>
    </source>
</evidence>
<dbReference type="Proteomes" id="UP001596378">
    <property type="component" value="Unassembled WGS sequence"/>
</dbReference>
<protein>
    <submittedName>
        <fullName evidence="1">Uncharacterized protein</fullName>
    </submittedName>
</protein>
<gene>
    <name evidence="1" type="ORF">ACFQMJ_12225</name>
</gene>
<evidence type="ECO:0000313" key="2">
    <source>
        <dbReference type="Proteomes" id="UP001596378"/>
    </source>
</evidence>
<sequence>MLPADHFRVVPVNEYEDEYEEILTPDEVNEILKQLEEEQVGEESRETGADLDR</sequence>
<reference evidence="2" key="1">
    <citation type="journal article" date="2019" name="Int. J. Syst. Evol. Microbiol.">
        <title>The Global Catalogue of Microorganisms (GCM) 10K type strain sequencing project: providing services to taxonomists for standard genome sequencing and annotation.</title>
        <authorList>
            <consortium name="The Broad Institute Genomics Platform"/>
            <consortium name="The Broad Institute Genome Sequencing Center for Infectious Disease"/>
            <person name="Wu L."/>
            <person name="Ma J."/>
        </authorList>
    </citation>
    <scope>NUCLEOTIDE SEQUENCE [LARGE SCALE GENOMIC DNA]</scope>
    <source>
        <strain evidence="2">KCTC 12907</strain>
    </source>
</reference>
<organism evidence="1 2">
    <name type="scientific">Cohnella cellulosilytica</name>
    <dbReference type="NCBI Taxonomy" id="986710"/>
    <lineage>
        <taxon>Bacteria</taxon>
        <taxon>Bacillati</taxon>
        <taxon>Bacillota</taxon>
        <taxon>Bacilli</taxon>
        <taxon>Bacillales</taxon>
        <taxon>Paenibacillaceae</taxon>
        <taxon>Cohnella</taxon>
    </lineage>
</organism>
<dbReference type="EMBL" id="JBHTAI010000006">
    <property type="protein sequence ID" value="MFC7149294.1"/>
    <property type="molecule type" value="Genomic_DNA"/>
</dbReference>